<evidence type="ECO:0000256" key="12">
    <source>
        <dbReference type="ARBA" id="ARBA00047899"/>
    </source>
</evidence>
<evidence type="ECO:0000256" key="7">
    <source>
        <dbReference type="ARBA" id="ARBA00022777"/>
    </source>
</evidence>
<dbReference type="InterPro" id="IPR011009">
    <property type="entry name" value="Kinase-like_dom_sf"/>
</dbReference>
<dbReference type="CDD" id="cd00028">
    <property type="entry name" value="B_lectin"/>
    <property type="match status" value="1"/>
</dbReference>
<evidence type="ECO:0000256" key="16">
    <source>
        <dbReference type="SAM" id="Phobius"/>
    </source>
</evidence>
<evidence type="ECO:0000256" key="5">
    <source>
        <dbReference type="ARBA" id="ARBA00022729"/>
    </source>
</evidence>
<dbReference type="PROSITE" id="PS50026">
    <property type="entry name" value="EGF_3"/>
    <property type="match status" value="1"/>
</dbReference>
<keyword evidence="14" id="KW-0245">EGF-like domain</keyword>
<dbReference type="InterPro" id="IPR036426">
    <property type="entry name" value="Bulb-type_lectin_dom_sf"/>
</dbReference>
<evidence type="ECO:0000313" key="21">
    <source>
        <dbReference type="EMBL" id="PNT65088.1"/>
    </source>
</evidence>
<keyword evidence="11" id="KW-0325">Glycoprotein</keyword>
<dbReference type="Gene3D" id="2.90.10.10">
    <property type="entry name" value="Bulb-type lectin domain"/>
    <property type="match status" value="1"/>
</dbReference>
<evidence type="ECO:0000313" key="23">
    <source>
        <dbReference type="Proteomes" id="UP000008810"/>
    </source>
</evidence>
<dbReference type="PANTHER" id="PTHR32444">
    <property type="entry name" value="BULB-TYPE LECTIN DOMAIN-CONTAINING PROTEIN"/>
    <property type="match status" value="1"/>
</dbReference>
<keyword evidence="3" id="KW-0723">Serine/threonine-protein kinase</keyword>
<evidence type="ECO:0000256" key="2">
    <source>
        <dbReference type="ARBA" id="ARBA00012513"/>
    </source>
</evidence>
<dbReference type="InterPro" id="IPR001480">
    <property type="entry name" value="Bulb-type_lectin_dom"/>
</dbReference>
<comment type="catalytic activity">
    <reaction evidence="12">
        <text>L-threonyl-[protein] + ATP = O-phospho-L-threonyl-[protein] + ADP + H(+)</text>
        <dbReference type="Rhea" id="RHEA:46608"/>
        <dbReference type="Rhea" id="RHEA-COMP:11060"/>
        <dbReference type="Rhea" id="RHEA-COMP:11605"/>
        <dbReference type="ChEBI" id="CHEBI:15378"/>
        <dbReference type="ChEBI" id="CHEBI:30013"/>
        <dbReference type="ChEBI" id="CHEBI:30616"/>
        <dbReference type="ChEBI" id="CHEBI:61977"/>
        <dbReference type="ChEBI" id="CHEBI:456216"/>
        <dbReference type="EC" id="2.7.11.1"/>
    </reaction>
</comment>
<dbReference type="EMBL" id="CM000883">
    <property type="protein sequence ID" value="PNT65088.1"/>
    <property type="molecule type" value="Genomic_DNA"/>
</dbReference>
<reference evidence="21 22" key="1">
    <citation type="journal article" date="2010" name="Nature">
        <title>Genome sequencing and analysis of the model grass Brachypodium distachyon.</title>
        <authorList>
            <consortium name="International Brachypodium Initiative"/>
        </authorList>
    </citation>
    <scope>NUCLEOTIDE SEQUENCE [LARGE SCALE GENOMIC DNA]</scope>
    <source>
        <strain evidence="21 22">Bd21</strain>
    </source>
</reference>
<dbReference type="Proteomes" id="UP000008810">
    <property type="component" value="Chromosome 4"/>
</dbReference>
<keyword evidence="9 14" id="KW-1015">Disulfide bond</keyword>
<accession>A0A2K2CST1</accession>
<dbReference type="Pfam" id="PF00954">
    <property type="entry name" value="S_locus_glycop"/>
    <property type="match status" value="1"/>
</dbReference>
<feature type="domain" description="EGF-like" evidence="18">
    <location>
        <begin position="365"/>
        <end position="404"/>
    </location>
</feature>
<keyword evidence="4" id="KW-0808">Transferase</keyword>
<evidence type="ECO:0000256" key="8">
    <source>
        <dbReference type="ARBA" id="ARBA00022840"/>
    </source>
</evidence>
<evidence type="ECO:0000313" key="22">
    <source>
        <dbReference type="EnsemblPlants" id="PNT65088"/>
    </source>
</evidence>
<evidence type="ECO:0000256" key="3">
    <source>
        <dbReference type="ARBA" id="ARBA00022527"/>
    </source>
</evidence>
<keyword evidence="8 15" id="KW-0067">ATP-binding</keyword>
<dbReference type="InterPro" id="IPR003609">
    <property type="entry name" value="Pan_app"/>
</dbReference>
<dbReference type="SUPFAM" id="SSF56112">
    <property type="entry name" value="Protein kinase-like (PK-like)"/>
    <property type="match status" value="1"/>
</dbReference>
<feature type="domain" description="Bulb-type lectin" evidence="19">
    <location>
        <begin position="92"/>
        <end position="223"/>
    </location>
</feature>
<evidence type="ECO:0000259" key="17">
    <source>
        <dbReference type="PROSITE" id="PS50011"/>
    </source>
</evidence>
<evidence type="ECO:0000256" key="15">
    <source>
        <dbReference type="PROSITE-ProRule" id="PRU10141"/>
    </source>
</evidence>
<dbReference type="AlphaFoldDB" id="A0A2K2CST1"/>
<dbReference type="GO" id="GO:0005524">
    <property type="term" value="F:ATP binding"/>
    <property type="evidence" value="ECO:0007669"/>
    <property type="project" value="UniProtKB-UniRule"/>
</dbReference>
<dbReference type="InParanoid" id="A0A2K2CST1"/>
<reference evidence="21" key="2">
    <citation type="submission" date="2017-06" db="EMBL/GenBank/DDBJ databases">
        <title>WGS assembly of Brachypodium distachyon.</title>
        <authorList>
            <consortium name="The International Brachypodium Initiative"/>
            <person name="Lucas S."/>
            <person name="Harmon-Smith M."/>
            <person name="Lail K."/>
            <person name="Tice H."/>
            <person name="Grimwood J."/>
            <person name="Bruce D."/>
            <person name="Barry K."/>
            <person name="Shu S."/>
            <person name="Lindquist E."/>
            <person name="Wang M."/>
            <person name="Pitluck S."/>
            <person name="Vogel J.P."/>
            <person name="Garvin D.F."/>
            <person name="Mockler T.C."/>
            <person name="Schmutz J."/>
            <person name="Rokhsar D."/>
            <person name="Bevan M.W."/>
        </authorList>
    </citation>
    <scope>NUCLEOTIDE SEQUENCE</scope>
    <source>
        <strain evidence="21">Bd21</strain>
    </source>
</reference>
<dbReference type="PROSITE" id="PS50927">
    <property type="entry name" value="BULB_LECTIN"/>
    <property type="match status" value="1"/>
</dbReference>
<dbReference type="Gene3D" id="3.30.200.20">
    <property type="entry name" value="Phosphorylase Kinase, domain 1"/>
    <property type="match status" value="1"/>
</dbReference>
<keyword evidence="5" id="KW-0732">Signal</keyword>
<comment type="catalytic activity">
    <reaction evidence="13">
        <text>L-seryl-[protein] + ATP = O-phospho-L-seryl-[protein] + ADP + H(+)</text>
        <dbReference type="Rhea" id="RHEA:17989"/>
        <dbReference type="Rhea" id="RHEA-COMP:9863"/>
        <dbReference type="Rhea" id="RHEA-COMP:11604"/>
        <dbReference type="ChEBI" id="CHEBI:15378"/>
        <dbReference type="ChEBI" id="CHEBI:29999"/>
        <dbReference type="ChEBI" id="CHEBI:30616"/>
        <dbReference type="ChEBI" id="CHEBI:83421"/>
        <dbReference type="ChEBI" id="CHEBI:456216"/>
        <dbReference type="EC" id="2.7.11.1"/>
    </reaction>
</comment>
<feature type="binding site" evidence="15">
    <location>
        <position position="613"/>
    </location>
    <ligand>
        <name>ATP</name>
        <dbReference type="ChEBI" id="CHEBI:30616"/>
    </ligand>
</feature>
<comment type="caution">
    <text evidence="14">Lacks conserved residue(s) required for the propagation of feature annotation.</text>
</comment>
<evidence type="ECO:0000256" key="4">
    <source>
        <dbReference type="ARBA" id="ARBA00022679"/>
    </source>
</evidence>
<gene>
    <name evidence="21" type="ORF">BRADI_4g37188v3</name>
</gene>
<feature type="transmembrane region" description="Helical" evidence="16">
    <location>
        <begin position="526"/>
        <end position="548"/>
    </location>
</feature>
<dbReference type="InterPro" id="IPR000719">
    <property type="entry name" value="Prot_kinase_dom"/>
</dbReference>
<dbReference type="PANTHER" id="PTHR32444:SF118">
    <property type="entry name" value="OS09G0551150 PROTEIN"/>
    <property type="match status" value="1"/>
</dbReference>
<sequence length="681" mass="73796">MFLAKAATKSQEGRRQLKCQLRNYSLQYLQSRRIIVACMTKTRATTFPDHNRLIAPVLQFFRPDQSIMEWSAPACSITVLILVSFLPLRASDDRLLPSKPLSPGATIVSDGGDFALGFFSPSNSSTTPAKLYLGIWYNGIPELTVVWVANRETPATNTTNSSSAPTLSLTNTSSLVLSDGGRVLWTTTPETDVAAAPATAVLLNSGNLVLRSANGTTLWQSFDHPTDTLLPDMKMAIKQGARAAGQRLVSWKAPGDPSPGRFSYGGDPATSLQIFLWEGTRPVYRSAPWTGYRVKSEYQFQTSNTSAVTIYLAVVDNNGGGESYTTFSVSDGAWKTRYVLAYSGELQIRSWNASSSAWAVPGQWPTWACDRYGYCGPNGYCDETAAPTTPACKCLDGFEPARGEEWDNGNFSAGCRRKEALRGCGDGFVALPGMKPPDGFALVEEDKSLAECAAECSSNCSCVAYAYANLSSGTSKGGIARCLVWAGELVDTGKLGSSPASDTLYLRLAGLDAAHGTRSKNNEVKFGLPILGISVLILGCIFLAWLNFRGKKRNQGKHKKVTVDGSSELEFPLVRFEEVALATQNFSEKCMIGQGGFGKVYKGTLGGQQIAVKRLSRDSQQGTNEFTNEVILIAKLQHKNLVRLLGCCGEADEKLLIYEYLPNKSLDATLFDDSRKHLLVG</sequence>
<evidence type="ECO:0000256" key="13">
    <source>
        <dbReference type="ARBA" id="ARBA00048679"/>
    </source>
</evidence>
<dbReference type="SMART" id="SM00108">
    <property type="entry name" value="B_lectin"/>
    <property type="match status" value="1"/>
</dbReference>
<dbReference type="SUPFAM" id="SSF51110">
    <property type="entry name" value="alpha-D-mannose-specific plant lectins"/>
    <property type="match status" value="1"/>
</dbReference>
<dbReference type="InterPro" id="IPR017441">
    <property type="entry name" value="Protein_kinase_ATP_BS"/>
</dbReference>
<evidence type="ECO:0000256" key="1">
    <source>
        <dbReference type="ARBA" id="ARBA00004479"/>
    </source>
</evidence>
<organism evidence="21">
    <name type="scientific">Brachypodium distachyon</name>
    <name type="common">Purple false brome</name>
    <name type="synonym">Trachynia distachya</name>
    <dbReference type="NCBI Taxonomy" id="15368"/>
    <lineage>
        <taxon>Eukaryota</taxon>
        <taxon>Viridiplantae</taxon>
        <taxon>Streptophyta</taxon>
        <taxon>Embryophyta</taxon>
        <taxon>Tracheophyta</taxon>
        <taxon>Spermatophyta</taxon>
        <taxon>Magnoliopsida</taxon>
        <taxon>Liliopsida</taxon>
        <taxon>Poales</taxon>
        <taxon>Poaceae</taxon>
        <taxon>BOP clade</taxon>
        <taxon>Pooideae</taxon>
        <taxon>Stipodae</taxon>
        <taxon>Brachypodieae</taxon>
        <taxon>Brachypodium</taxon>
    </lineage>
</organism>
<proteinExistence type="predicted"/>
<dbReference type="PROSITE" id="PS50011">
    <property type="entry name" value="PROTEIN_KINASE_DOM"/>
    <property type="match status" value="1"/>
</dbReference>
<name>A0A2K2CST1_BRADI</name>
<keyword evidence="10" id="KW-0675">Receptor</keyword>
<dbReference type="Pfam" id="PF07714">
    <property type="entry name" value="PK_Tyr_Ser-Thr"/>
    <property type="match status" value="1"/>
</dbReference>
<keyword evidence="6 15" id="KW-0547">Nucleotide-binding</keyword>
<evidence type="ECO:0000256" key="9">
    <source>
        <dbReference type="ARBA" id="ARBA00023157"/>
    </source>
</evidence>
<dbReference type="PROSITE" id="PS50948">
    <property type="entry name" value="PAN"/>
    <property type="match status" value="1"/>
</dbReference>
<evidence type="ECO:0000256" key="10">
    <source>
        <dbReference type="ARBA" id="ARBA00023170"/>
    </source>
</evidence>
<dbReference type="SMART" id="SM00473">
    <property type="entry name" value="PAN_AP"/>
    <property type="match status" value="1"/>
</dbReference>
<dbReference type="PROSITE" id="PS00107">
    <property type="entry name" value="PROTEIN_KINASE_ATP"/>
    <property type="match status" value="1"/>
</dbReference>
<dbReference type="EC" id="2.7.11.1" evidence="2"/>
<reference evidence="22" key="3">
    <citation type="submission" date="2018-08" db="UniProtKB">
        <authorList>
            <consortium name="EnsemblPlants"/>
        </authorList>
    </citation>
    <scope>IDENTIFICATION</scope>
    <source>
        <strain evidence="22">cv. Bd21</strain>
    </source>
</reference>
<dbReference type="GO" id="GO:0048544">
    <property type="term" value="P:recognition of pollen"/>
    <property type="evidence" value="ECO:0007669"/>
    <property type="project" value="InterPro"/>
</dbReference>
<dbReference type="GO" id="GO:0016020">
    <property type="term" value="C:membrane"/>
    <property type="evidence" value="ECO:0007669"/>
    <property type="project" value="UniProtKB-SubCell"/>
</dbReference>
<evidence type="ECO:0000259" key="18">
    <source>
        <dbReference type="PROSITE" id="PS50026"/>
    </source>
</evidence>
<dbReference type="GO" id="GO:0051707">
    <property type="term" value="P:response to other organism"/>
    <property type="evidence" value="ECO:0007669"/>
    <property type="project" value="UniProtKB-ARBA"/>
</dbReference>
<feature type="domain" description="Protein kinase" evidence="17">
    <location>
        <begin position="586"/>
        <end position="681"/>
    </location>
</feature>
<keyword evidence="23" id="KW-1185">Reference proteome</keyword>
<dbReference type="GO" id="GO:0004674">
    <property type="term" value="F:protein serine/threonine kinase activity"/>
    <property type="evidence" value="ECO:0007669"/>
    <property type="project" value="UniProtKB-KW"/>
</dbReference>
<evidence type="ECO:0000259" key="19">
    <source>
        <dbReference type="PROSITE" id="PS50927"/>
    </source>
</evidence>
<evidence type="ECO:0000256" key="14">
    <source>
        <dbReference type="PROSITE-ProRule" id="PRU00076"/>
    </source>
</evidence>
<feature type="domain" description="Apple" evidence="20">
    <location>
        <begin position="424"/>
        <end position="509"/>
    </location>
</feature>
<dbReference type="Pfam" id="PF08276">
    <property type="entry name" value="PAN_2"/>
    <property type="match status" value="1"/>
</dbReference>
<evidence type="ECO:0000259" key="20">
    <source>
        <dbReference type="PROSITE" id="PS50948"/>
    </source>
</evidence>
<keyword evidence="16" id="KW-0812">Transmembrane</keyword>
<dbReference type="Gramene" id="PNT65088">
    <property type="protein sequence ID" value="PNT65088"/>
    <property type="gene ID" value="BRADI_4g37188v3"/>
</dbReference>
<dbReference type="InterPro" id="IPR000858">
    <property type="entry name" value="S_locus_glycoprot_dom"/>
</dbReference>
<evidence type="ECO:0000256" key="6">
    <source>
        <dbReference type="ARBA" id="ARBA00022741"/>
    </source>
</evidence>
<comment type="subcellular location">
    <subcellularLocation>
        <location evidence="1">Membrane</location>
        <topology evidence="1">Single-pass type I membrane protein</topology>
    </subcellularLocation>
</comment>
<keyword evidence="16" id="KW-0472">Membrane</keyword>
<feature type="disulfide bond" evidence="14">
    <location>
        <begin position="375"/>
        <end position="392"/>
    </location>
</feature>
<dbReference type="InterPro" id="IPR001245">
    <property type="entry name" value="Ser-Thr/Tyr_kinase_cat_dom"/>
</dbReference>
<dbReference type="OrthoDB" id="673608at2759"/>
<keyword evidence="16" id="KW-1133">Transmembrane helix</keyword>
<dbReference type="CDD" id="cd01098">
    <property type="entry name" value="PAN_AP_plant"/>
    <property type="match status" value="1"/>
</dbReference>
<dbReference type="FunFam" id="3.30.200.20:FF:000195">
    <property type="entry name" value="G-type lectin S-receptor-like serine/threonine-protein kinase"/>
    <property type="match status" value="1"/>
</dbReference>
<protein>
    <recommendedName>
        <fullName evidence="2">non-specific serine/threonine protein kinase</fullName>
        <ecNumber evidence="2">2.7.11.1</ecNumber>
    </recommendedName>
</protein>
<dbReference type="EnsemblPlants" id="PNT65088">
    <property type="protein sequence ID" value="PNT65088"/>
    <property type="gene ID" value="BRADI_4g37188v3"/>
</dbReference>
<dbReference type="InterPro" id="IPR000742">
    <property type="entry name" value="EGF"/>
</dbReference>
<keyword evidence="7" id="KW-0418">Kinase</keyword>
<dbReference type="Pfam" id="PF01453">
    <property type="entry name" value="B_lectin"/>
    <property type="match status" value="1"/>
</dbReference>
<evidence type="ECO:0000256" key="11">
    <source>
        <dbReference type="ARBA" id="ARBA00023180"/>
    </source>
</evidence>